<sequence length="404" mass="46844">MKRLPNFVNLWGRLLFIILILIFTFSFAMFQGGFVSWFIFYMTLPFLLYSLLMTFYPIQDIQLSREIHTAQIRKGGNFSATIHVQRKFRFPLLYMVMSEKTDSPLLKNRADGSYQKMLVPGFRKAYSWSYEIPDMPRGEHVLEGIQVEIADFFGWVRKTRLLPLQQKVLVYPNTVDIAYRPMEAKYDHGSMAAPFTLVKDTTMATGIRDYHPGDRVSWIHWKSFARTQTMRTKEFEDRQSQDLFLMDDRAPSDKFEIQIELIASIIKSIIGANSSLAYLSIGETKNYFPVIQTEEQLQRVMYHLAKVQPDLEIPVEQAVNRELQEIHASSLLYVTSHLTLEMVKTIQRNVKQLNTCMFLVVAAKGEKFTSTDEMTYQYARSKGFLIKRLSPENFTSVFTGGSGK</sequence>
<dbReference type="InterPro" id="IPR002881">
    <property type="entry name" value="DUF58"/>
</dbReference>
<evidence type="ECO:0000313" key="3">
    <source>
        <dbReference type="EMBL" id="CEG23629.1"/>
    </source>
</evidence>
<evidence type="ECO:0000259" key="2">
    <source>
        <dbReference type="Pfam" id="PF01882"/>
    </source>
</evidence>
<keyword evidence="1" id="KW-0812">Transmembrane</keyword>
<evidence type="ECO:0000313" key="4">
    <source>
        <dbReference type="Proteomes" id="UP000043699"/>
    </source>
</evidence>
<keyword evidence="4" id="KW-1185">Reference proteome</keyword>
<dbReference type="Proteomes" id="UP000043699">
    <property type="component" value="Unassembled WGS sequence"/>
</dbReference>
<accession>A0A098EMV6</accession>
<dbReference type="Pfam" id="PF01882">
    <property type="entry name" value="DUF58"/>
    <property type="match status" value="1"/>
</dbReference>
<keyword evidence="1" id="KW-1133">Transmembrane helix</keyword>
<feature type="transmembrane region" description="Helical" evidence="1">
    <location>
        <begin position="38"/>
        <end position="58"/>
    </location>
</feature>
<dbReference type="RefSeq" id="WP_052652483.1">
    <property type="nucleotide sequence ID" value="NZ_CCXS01000001.1"/>
</dbReference>
<name>A0A098EMV6_9BACL</name>
<dbReference type="PANTHER" id="PTHR34351:SF2">
    <property type="entry name" value="DUF58 DOMAIN-CONTAINING PROTEIN"/>
    <property type="match status" value="1"/>
</dbReference>
<feature type="domain" description="DUF58" evidence="2">
    <location>
        <begin position="207"/>
        <end position="321"/>
    </location>
</feature>
<dbReference type="STRING" id="1499687.BN1080_02632"/>
<organism evidence="3 4">
    <name type="scientific">Planococcus massiliensis</name>
    <dbReference type="NCBI Taxonomy" id="1499687"/>
    <lineage>
        <taxon>Bacteria</taxon>
        <taxon>Bacillati</taxon>
        <taxon>Bacillota</taxon>
        <taxon>Bacilli</taxon>
        <taxon>Bacillales</taxon>
        <taxon>Caryophanaceae</taxon>
        <taxon>Planococcus</taxon>
    </lineage>
</organism>
<keyword evidence="1" id="KW-0472">Membrane</keyword>
<feature type="transmembrane region" description="Helical" evidence="1">
    <location>
        <begin position="12"/>
        <end position="32"/>
    </location>
</feature>
<dbReference type="PANTHER" id="PTHR34351">
    <property type="entry name" value="SLR1927 PROTEIN-RELATED"/>
    <property type="match status" value="1"/>
</dbReference>
<protein>
    <recommendedName>
        <fullName evidence="2">DUF58 domain-containing protein</fullName>
    </recommendedName>
</protein>
<dbReference type="AlphaFoldDB" id="A0A098EMV6"/>
<gene>
    <name evidence="3" type="ORF">BN1080_02632</name>
</gene>
<reference evidence="3 4" key="1">
    <citation type="submission" date="2014-09" db="EMBL/GenBank/DDBJ databases">
        <authorList>
            <person name="Urmite Genomes Urmite Genomes"/>
        </authorList>
    </citation>
    <scope>NUCLEOTIDE SEQUENCE [LARGE SCALE GENOMIC DNA]</scope>
    <source>
        <strain evidence="3 4">ES2</strain>
    </source>
</reference>
<dbReference type="EMBL" id="CCXS01000001">
    <property type="protein sequence ID" value="CEG23629.1"/>
    <property type="molecule type" value="Genomic_DNA"/>
</dbReference>
<dbReference type="OrthoDB" id="140416at2"/>
<evidence type="ECO:0000256" key="1">
    <source>
        <dbReference type="SAM" id="Phobius"/>
    </source>
</evidence>
<proteinExistence type="predicted"/>